<comment type="caution">
    <text evidence="1">The sequence shown here is derived from an EMBL/GenBank/DDBJ whole genome shotgun (WGS) entry which is preliminary data.</text>
</comment>
<gene>
    <name evidence="1" type="ORF">JHL17_10880</name>
</gene>
<protein>
    <submittedName>
        <fullName evidence="1">Uncharacterized protein</fullName>
    </submittedName>
</protein>
<dbReference type="EMBL" id="JAENHM010000030">
    <property type="protein sequence ID" value="MBK1837918.1"/>
    <property type="molecule type" value="Genomic_DNA"/>
</dbReference>
<proteinExistence type="predicted"/>
<organism evidence="1 2">
    <name type="scientific">Azospirillum endophyticum</name>
    <dbReference type="NCBI Taxonomy" id="2800326"/>
    <lineage>
        <taxon>Bacteria</taxon>
        <taxon>Pseudomonadati</taxon>
        <taxon>Pseudomonadota</taxon>
        <taxon>Alphaproteobacteria</taxon>
        <taxon>Rhodospirillales</taxon>
        <taxon>Azospirillaceae</taxon>
        <taxon>Azospirillum</taxon>
    </lineage>
</organism>
<reference evidence="2" key="1">
    <citation type="submission" date="2021-01" db="EMBL/GenBank/DDBJ databases">
        <title>Genome public.</title>
        <authorList>
            <person name="Liu C."/>
            <person name="Sun Q."/>
        </authorList>
    </citation>
    <scope>NUCLEOTIDE SEQUENCE [LARGE SCALE GENOMIC DNA]</scope>
    <source>
        <strain evidence="2">YIM B02556</strain>
    </source>
</reference>
<dbReference type="Proteomes" id="UP000652760">
    <property type="component" value="Unassembled WGS sequence"/>
</dbReference>
<sequence length="159" mass="17403">MSFQFSLQTMVLLFLLFCGLLVGGGILYTVNRTGPALDATRAWLELLRRQDYRAAYERTSAGFRERQTLADLEAFARTHQFSLHTELKLGRRAASPDSAVFTGWLGSADGSSAIALSIGLRKSPAGVWQPERLEVGEAVGRHIVRDGSTRFGPPGLYAS</sequence>
<evidence type="ECO:0000313" key="1">
    <source>
        <dbReference type="EMBL" id="MBK1837918.1"/>
    </source>
</evidence>
<name>A0ABS1F3B7_9PROT</name>
<keyword evidence="2" id="KW-1185">Reference proteome</keyword>
<dbReference type="RefSeq" id="WP_200192922.1">
    <property type="nucleotide sequence ID" value="NZ_JAENHM010000030.1"/>
</dbReference>
<evidence type="ECO:0000313" key="2">
    <source>
        <dbReference type="Proteomes" id="UP000652760"/>
    </source>
</evidence>
<accession>A0ABS1F3B7</accession>